<name>A0A0D2K7K4_9EURO</name>
<proteinExistence type="predicted"/>
<evidence type="ECO:0000313" key="2">
    <source>
        <dbReference type="Proteomes" id="UP000053411"/>
    </source>
</evidence>
<dbReference type="VEuPathDB" id="FungiDB:Z520_02126"/>
<dbReference type="AlphaFoldDB" id="A0A0D2K7K4"/>
<organism evidence="1 2">
    <name type="scientific">Fonsecaea multimorphosa CBS 102226</name>
    <dbReference type="NCBI Taxonomy" id="1442371"/>
    <lineage>
        <taxon>Eukaryota</taxon>
        <taxon>Fungi</taxon>
        <taxon>Dikarya</taxon>
        <taxon>Ascomycota</taxon>
        <taxon>Pezizomycotina</taxon>
        <taxon>Eurotiomycetes</taxon>
        <taxon>Chaetothyriomycetidae</taxon>
        <taxon>Chaetothyriales</taxon>
        <taxon>Herpotrichiellaceae</taxon>
        <taxon>Fonsecaea</taxon>
    </lineage>
</organism>
<gene>
    <name evidence="1" type="ORF">Z520_02126</name>
</gene>
<reference evidence="1 2" key="1">
    <citation type="submission" date="2015-01" db="EMBL/GenBank/DDBJ databases">
        <title>The Genome Sequence of Fonsecaea multimorphosa CBS 102226.</title>
        <authorList>
            <consortium name="The Broad Institute Genomics Platform"/>
            <person name="Cuomo C."/>
            <person name="de Hoog S."/>
            <person name="Gorbushina A."/>
            <person name="Stielow B."/>
            <person name="Teixiera M."/>
            <person name="Abouelleil A."/>
            <person name="Chapman S.B."/>
            <person name="Priest M."/>
            <person name="Young S.K."/>
            <person name="Wortman J."/>
            <person name="Nusbaum C."/>
            <person name="Birren B."/>
        </authorList>
    </citation>
    <scope>NUCLEOTIDE SEQUENCE [LARGE SCALE GENOMIC DNA]</scope>
    <source>
        <strain evidence="1 2">CBS 102226</strain>
    </source>
</reference>
<dbReference type="RefSeq" id="XP_016636110.1">
    <property type="nucleotide sequence ID" value="XM_016772640.1"/>
</dbReference>
<dbReference type="Proteomes" id="UP000053411">
    <property type="component" value="Unassembled WGS sequence"/>
</dbReference>
<protein>
    <submittedName>
        <fullName evidence="1">Uncharacterized protein</fullName>
    </submittedName>
</protein>
<keyword evidence="2" id="KW-1185">Reference proteome</keyword>
<dbReference type="GeneID" id="27707872"/>
<dbReference type="EMBL" id="KN848064">
    <property type="protein sequence ID" value="KIY01988.1"/>
    <property type="molecule type" value="Genomic_DNA"/>
</dbReference>
<evidence type="ECO:0000313" key="1">
    <source>
        <dbReference type="EMBL" id="KIY01988.1"/>
    </source>
</evidence>
<accession>A0A0D2K7K4</accession>
<sequence>MLSEVFVVASAVGIVVEEIPGFEVVLKPEESGIDAPVFVPETAVLVEELDIPNQVVVADGTGIGNDPNVEMLVDIIAVPEVVVATGAILTVLPLDDEGAVSKLVLDDATVLAITDSSTTEEGEVVVDSVDRIVDEDAAEVENDPTCEVVEGSKVVLLVVEPGDMIIVRQTNGVELPNRMNTMPRSLVQKLDPSASSIKTSLASMNHLERLSLTVVTNEKPALSKENWAAAAESLNRVPLPSEKPKYWRARLRVLRGEFVLTTKRSVEGGTGTIWVLDVELDADMVLLPLVVAEGIEVVKVLIDGRVKPVERVVAGREKAAELVTDPIGSSTVEVEVEFADVDKILNELELELELELVEAELEAPIGPIFKLEELLV</sequence>